<dbReference type="RefSeq" id="WP_132284918.1">
    <property type="nucleotide sequence ID" value="NZ_SKBM01000003.1"/>
</dbReference>
<protein>
    <submittedName>
        <fullName evidence="1">VWA domain-containing protein</fullName>
    </submittedName>
</protein>
<dbReference type="SUPFAM" id="SSF53300">
    <property type="entry name" value="vWA-like"/>
    <property type="match status" value="1"/>
</dbReference>
<proteinExistence type="predicted"/>
<name>A0A4R4DX22_9PROT</name>
<comment type="caution">
    <text evidence="1">The sequence shown here is derived from an EMBL/GenBank/DDBJ whole genome shotgun (WGS) entry which is preliminary data.</text>
</comment>
<accession>A0A4R4DX22</accession>
<organism evidence="1 2">
    <name type="scientific">Roseicella aquatilis</name>
    <dbReference type="NCBI Taxonomy" id="2527868"/>
    <lineage>
        <taxon>Bacteria</taxon>
        <taxon>Pseudomonadati</taxon>
        <taxon>Pseudomonadota</taxon>
        <taxon>Alphaproteobacteria</taxon>
        <taxon>Acetobacterales</taxon>
        <taxon>Roseomonadaceae</taxon>
        <taxon>Roseicella</taxon>
    </lineage>
</organism>
<dbReference type="InterPro" id="IPR036465">
    <property type="entry name" value="vWFA_dom_sf"/>
</dbReference>
<evidence type="ECO:0000313" key="1">
    <source>
        <dbReference type="EMBL" id="TCZ65400.1"/>
    </source>
</evidence>
<gene>
    <name evidence="1" type="ORF">EXY23_04305</name>
</gene>
<dbReference type="EMBL" id="SKBM01000003">
    <property type="protein sequence ID" value="TCZ65400.1"/>
    <property type="molecule type" value="Genomic_DNA"/>
</dbReference>
<keyword evidence="2" id="KW-1185">Reference proteome</keyword>
<dbReference type="Proteomes" id="UP000295023">
    <property type="component" value="Unassembled WGS sequence"/>
</dbReference>
<evidence type="ECO:0000313" key="2">
    <source>
        <dbReference type="Proteomes" id="UP000295023"/>
    </source>
</evidence>
<dbReference type="OrthoDB" id="5430236at2"/>
<dbReference type="Gene3D" id="3.40.50.410">
    <property type="entry name" value="von Willebrand factor, type A domain"/>
    <property type="match status" value="1"/>
</dbReference>
<sequence length="234" mass="24706">MSNLPDKPAANAAVAAFLKRVEGMPQARPASGRRGRLVFAIDATASRQPTWDRACQLQGEMFQATRDLGGLAVQLAYYRGFMEFAATPFLTDSGELTRRMAGVQCLGGQTQIQRVLDHVLAETRRERVNALVFVGDAVEEAVDPLCHAAGQLGLHGTPVFCFHEGGHPEAANALRQIARLSGGAYAPFDTASAAALRDLLRAVAVYAAGGRSALTRLAGGAAQRIAGQLPAPKA</sequence>
<dbReference type="AlphaFoldDB" id="A0A4R4DX22"/>
<reference evidence="1 2" key="1">
    <citation type="submission" date="2019-03" db="EMBL/GenBank/DDBJ databases">
        <title>Paracraurococcus aquatilis NE82 genome sequence.</title>
        <authorList>
            <person name="Zhao Y."/>
            <person name="Du Z."/>
        </authorList>
    </citation>
    <scope>NUCLEOTIDE SEQUENCE [LARGE SCALE GENOMIC DNA]</scope>
    <source>
        <strain evidence="1 2">NE82</strain>
    </source>
</reference>